<dbReference type="AlphaFoldDB" id="A0A3L6TBT0"/>
<dbReference type="GO" id="GO:0006508">
    <property type="term" value="P:proteolysis"/>
    <property type="evidence" value="ECO:0007669"/>
    <property type="project" value="UniProtKB-KW"/>
</dbReference>
<dbReference type="GO" id="GO:0016929">
    <property type="term" value="F:deSUMOylase activity"/>
    <property type="evidence" value="ECO:0007669"/>
    <property type="project" value="TreeGrafter"/>
</dbReference>
<dbReference type="EMBL" id="PQIB02000002">
    <property type="protein sequence ID" value="RLN34937.1"/>
    <property type="molecule type" value="Genomic_DNA"/>
</dbReference>
<evidence type="ECO:0000256" key="3">
    <source>
        <dbReference type="ARBA" id="ARBA00022801"/>
    </source>
</evidence>
<feature type="domain" description="Ubiquitin-like protease family profile" evidence="6">
    <location>
        <begin position="36"/>
        <end position="211"/>
    </location>
</feature>
<keyword evidence="8" id="KW-1185">Reference proteome</keyword>
<evidence type="ECO:0000256" key="5">
    <source>
        <dbReference type="SAM" id="MobiDB-lite"/>
    </source>
</evidence>
<dbReference type="GO" id="GO:0016926">
    <property type="term" value="P:protein desumoylation"/>
    <property type="evidence" value="ECO:0007669"/>
    <property type="project" value="TreeGrafter"/>
</dbReference>
<protein>
    <recommendedName>
        <fullName evidence="6">Ubiquitin-like protease family profile domain-containing protein</fullName>
    </recommendedName>
</protein>
<dbReference type="GO" id="GO:0005634">
    <property type="term" value="C:nucleus"/>
    <property type="evidence" value="ECO:0007669"/>
    <property type="project" value="TreeGrafter"/>
</dbReference>
<keyword evidence="4" id="KW-0788">Thiol protease</keyword>
<feature type="compositionally biased region" description="Polar residues" evidence="5">
    <location>
        <begin position="252"/>
        <end position="278"/>
    </location>
</feature>
<dbReference type="PROSITE" id="PS50600">
    <property type="entry name" value="ULP_PROTEASE"/>
    <property type="match status" value="1"/>
</dbReference>
<comment type="similarity">
    <text evidence="1">Belongs to the peptidase C48 family.</text>
</comment>
<proteinExistence type="inferred from homology"/>
<organism evidence="7 8">
    <name type="scientific">Panicum miliaceum</name>
    <name type="common">Proso millet</name>
    <name type="synonym">Broomcorn millet</name>
    <dbReference type="NCBI Taxonomy" id="4540"/>
    <lineage>
        <taxon>Eukaryota</taxon>
        <taxon>Viridiplantae</taxon>
        <taxon>Streptophyta</taxon>
        <taxon>Embryophyta</taxon>
        <taxon>Tracheophyta</taxon>
        <taxon>Spermatophyta</taxon>
        <taxon>Magnoliopsida</taxon>
        <taxon>Liliopsida</taxon>
        <taxon>Poales</taxon>
        <taxon>Poaceae</taxon>
        <taxon>PACMAD clade</taxon>
        <taxon>Panicoideae</taxon>
        <taxon>Panicodae</taxon>
        <taxon>Paniceae</taxon>
        <taxon>Panicinae</taxon>
        <taxon>Panicum</taxon>
        <taxon>Panicum sect. Panicum</taxon>
    </lineage>
</organism>
<sequence length="332" mass="37550">MEHFTDDYILTEANKEALNFIRHSYEYAVVVDVAGILLTVKFLQPHIKDGWLLDVVIDAYAYIANIEDSFTSVITTTQSQELSGDHGDFDPKHESAWISRIGYRCAMRQMVFVPYNVWGCHWCLLVVNNTKQEIQILNSLAGVPHFCDEKKEITLVENLQACIEAAVEVGLVTLEESIDLTAWRRECYTDIPKQKDSNSCGVYVLKYMLEWNGVQMRNNFTKKELYLAANPKDGGSDGEVCIIGTRTSNINHNTGKMSDNKINSSLDKTNDQVKPSQGQKKRGRPRKDVQNTKAATKTVTKKSEMTTVARDPGANKRISIPSQYRKSPYNKP</sequence>
<name>A0A3L6TBT0_PANMI</name>
<accession>A0A3L6TBT0</accession>
<feature type="region of interest" description="Disordered" evidence="5">
    <location>
        <begin position="252"/>
        <end position="332"/>
    </location>
</feature>
<evidence type="ECO:0000256" key="4">
    <source>
        <dbReference type="ARBA" id="ARBA00022807"/>
    </source>
</evidence>
<dbReference type="InterPro" id="IPR003653">
    <property type="entry name" value="Peptidase_C48_C"/>
</dbReference>
<comment type="caution">
    <text evidence="7">The sequence shown here is derived from an EMBL/GenBank/DDBJ whole genome shotgun (WGS) entry which is preliminary data.</text>
</comment>
<dbReference type="OrthoDB" id="693742at2759"/>
<keyword evidence="2" id="KW-0645">Protease</keyword>
<dbReference type="Proteomes" id="UP000275267">
    <property type="component" value="Unassembled WGS sequence"/>
</dbReference>
<evidence type="ECO:0000259" key="6">
    <source>
        <dbReference type="PROSITE" id="PS50600"/>
    </source>
</evidence>
<evidence type="ECO:0000313" key="7">
    <source>
        <dbReference type="EMBL" id="RLN34937.1"/>
    </source>
</evidence>
<gene>
    <name evidence="7" type="ORF">C2845_PM03G09710</name>
</gene>
<dbReference type="Gene3D" id="3.40.395.10">
    <property type="entry name" value="Adenoviral Proteinase, Chain A"/>
    <property type="match status" value="1"/>
</dbReference>
<dbReference type="PANTHER" id="PTHR12606:SF1">
    <property type="entry name" value="UBIQUITIN-LIKE-SPECIFIC PROTEASE 1A"/>
    <property type="match status" value="1"/>
</dbReference>
<reference evidence="8" key="1">
    <citation type="journal article" date="2019" name="Nat. Commun.">
        <title>The genome of broomcorn millet.</title>
        <authorList>
            <person name="Zou C."/>
            <person name="Miki D."/>
            <person name="Li D."/>
            <person name="Tang Q."/>
            <person name="Xiao L."/>
            <person name="Rajput S."/>
            <person name="Deng P."/>
            <person name="Jia W."/>
            <person name="Huang R."/>
            <person name="Zhang M."/>
            <person name="Sun Y."/>
            <person name="Hu J."/>
            <person name="Fu X."/>
            <person name="Schnable P.S."/>
            <person name="Li F."/>
            <person name="Zhang H."/>
            <person name="Feng B."/>
            <person name="Zhu X."/>
            <person name="Liu R."/>
            <person name="Schnable J.C."/>
            <person name="Zhu J.-K."/>
            <person name="Zhang H."/>
        </authorList>
    </citation>
    <scope>NUCLEOTIDE SEQUENCE [LARGE SCALE GENOMIC DNA]</scope>
</reference>
<dbReference type="PANTHER" id="PTHR12606">
    <property type="entry name" value="SENTRIN/SUMO-SPECIFIC PROTEASE"/>
    <property type="match status" value="1"/>
</dbReference>
<dbReference type="Pfam" id="PF02902">
    <property type="entry name" value="Peptidase_C48"/>
    <property type="match status" value="1"/>
</dbReference>
<dbReference type="STRING" id="4540.A0A3L6TBT0"/>
<evidence type="ECO:0000256" key="1">
    <source>
        <dbReference type="ARBA" id="ARBA00005234"/>
    </source>
</evidence>
<keyword evidence="3" id="KW-0378">Hydrolase</keyword>
<evidence type="ECO:0000313" key="8">
    <source>
        <dbReference type="Proteomes" id="UP000275267"/>
    </source>
</evidence>
<dbReference type="InterPro" id="IPR038765">
    <property type="entry name" value="Papain-like_cys_pep_sf"/>
</dbReference>
<evidence type="ECO:0000256" key="2">
    <source>
        <dbReference type="ARBA" id="ARBA00022670"/>
    </source>
</evidence>
<dbReference type="SUPFAM" id="SSF54001">
    <property type="entry name" value="Cysteine proteinases"/>
    <property type="match status" value="1"/>
</dbReference>